<evidence type="ECO:0000313" key="4">
    <source>
        <dbReference type="EMBL" id="MBF9134114.1"/>
    </source>
</evidence>
<evidence type="ECO:0000256" key="1">
    <source>
        <dbReference type="ARBA" id="ARBA00022801"/>
    </source>
</evidence>
<evidence type="ECO:0000313" key="5">
    <source>
        <dbReference type="Proteomes" id="UP000638560"/>
    </source>
</evidence>
<keyword evidence="1" id="KW-0378">Hydrolase</keyword>
<dbReference type="Proteomes" id="UP000638560">
    <property type="component" value="Unassembled WGS sequence"/>
</dbReference>
<keyword evidence="5" id="KW-1185">Reference proteome</keyword>
<evidence type="ECO:0000256" key="3">
    <source>
        <dbReference type="ARBA" id="ARBA00023098"/>
    </source>
</evidence>
<dbReference type="EMBL" id="JADPUN010000319">
    <property type="protein sequence ID" value="MBF9134114.1"/>
    <property type="molecule type" value="Genomic_DNA"/>
</dbReference>
<dbReference type="RefSeq" id="WP_196205601.1">
    <property type="nucleotide sequence ID" value="NZ_JADPUN010000319.1"/>
</dbReference>
<evidence type="ECO:0000256" key="2">
    <source>
        <dbReference type="ARBA" id="ARBA00022963"/>
    </source>
</evidence>
<dbReference type="SUPFAM" id="SSF53474">
    <property type="entry name" value="alpha/beta-Hydrolases"/>
    <property type="match status" value="1"/>
</dbReference>
<organism evidence="4 5">
    <name type="scientific">Plantactinospora alkalitolerans</name>
    <dbReference type="NCBI Taxonomy" id="2789879"/>
    <lineage>
        <taxon>Bacteria</taxon>
        <taxon>Bacillati</taxon>
        <taxon>Actinomycetota</taxon>
        <taxon>Actinomycetes</taxon>
        <taxon>Micromonosporales</taxon>
        <taxon>Micromonosporaceae</taxon>
        <taxon>Plantactinospora</taxon>
    </lineage>
</organism>
<protein>
    <recommendedName>
        <fullName evidence="6">Lipase</fullName>
    </recommendedName>
</protein>
<keyword evidence="2" id="KW-0442">Lipid degradation</keyword>
<accession>A0ABS0H723</accession>
<name>A0ABS0H723_9ACTN</name>
<comment type="caution">
    <text evidence="4">The sequence shown here is derived from an EMBL/GenBank/DDBJ whole genome shotgun (WGS) entry which is preliminary data.</text>
</comment>
<gene>
    <name evidence="4" type="ORF">I0C86_35025</name>
</gene>
<dbReference type="PANTHER" id="PTHR10272:SF0">
    <property type="entry name" value="PLATELET-ACTIVATING FACTOR ACETYLHYDROLASE"/>
    <property type="match status" value="1"/>
</dbReference>
<evidence type="ECO:0008006" key="6">
    <source>
        <dbReference type="Google" id="ProtNLM"/>
    </source>
</evidence>
<sequence length="418" mass="44135">MTTPRTRSRLAVPSLLAIIALTVTVAVVNVSNDATATENGVAARARARFSASLPAPTGPYPIGTVAWELPGAGRPDPWRPGRDRDLTLQLWYPADGSGAPGVGRPAPAPWAHPNVARHAAQRYGFAPESLVDLRGHATEAAPVRADGGALPVLVFSPGDGGNRTDNTALTEELASHGYLVVAIDHLGDALEGSTPDGQLVARTKPELPEDIRPEELGGPAVVTQVDVRVADVRAVLDALRRIGTADRGAPAGLPGRIDLGRVGVFGHSLGGATAAGAMFVDDRIRAGANLDGLVAGPVATEGLGRPFLVLRQPRHTTRIDPSWRTFLPALRGWHRLVTIAGSGHYSFADLGLWTRQAGVDLRTTEETYRFNFGTGDNRRATELARQLLVAFFDVHLRDRPVPPLLAGPAAGNPELTFG</sequence>
<reference evidence="4 5" key="1">
    <citation type="submission" date="2020-11" db="EMBL/GenBank/DDBJ databases">
        <title>A novel isolate from a Black sea contaminated sediment with potential to produce alkanes: Plantactinospora alkalitolerans sp. nov.</title>
        <authorList>
            <person name="Carro L."/>
            <person name="Veyisoglu A."/>
            <person name="Guven K."/>
            <person name="Schumann P."/>
            <person name="Klenk H.-P."/>
            <person name="Sahin N."/>
        </authorList>
    </citation>
    <scope>NUCLEOTIDE SEQUENCE [LARGE SCALE GENOMIC DNA]</scope>
    <source>
        <strain evidence="4 5">S1510</strain>
    </source>
</reference>
<dbReference type="Gene3D" id="3.40.50.1820">
    <property type="entry name" value="alpha/beta hydrolase"/>
    <property type="match status" value="1"/>
</dbReference>
<keyword evidence="3" id="KW-0443">Lipid metabolism</keyword>
<proteinExistence type="predicted"/>
<dbReference type="Pfam" id="PF03403">
    <property type="entry name" value="PAF-AH_p_II"/>
    <property type="match status" value="1"/>
</dbReference>
<dbReference type="InterPro" id="IPR029058">
    <property type="entry name" value="AB_hydrolase_fold"/>
</dbReference>
<dbReference type="PANTHER" id="PTHR10272">
    <property type="entry name" value="PLATELET-ACTIVATING FACTOR ACETYLHYDROLASE"/>
    <property type="match status" value="1"/>
</dbReference>